<proteinExistence type="predicted"/>
<organism evidence="2 3">
    <name type="scientific">Roseomonas elaeocarpi</name>
    <dbReference type="NCBI Taxonomy" id="907779"/>
    <lineage>
        <taxon>Bacteria</taxon>
        <taxon>Pseudomonadati</taxon>
        <taxon>Pseudomonadota</taxon>
        <taxon>Alphaproteobacteria</taxon>
        <taxon>Acetobacterales</taxon>
        <taxon>Roseomonadaceae</taxon>
        <taxon>Roseomonas</taxon>
    </lineage>
</organism>
<comment type="caution">
    <text evidence="2">The sequence shown here is derived from an EMBL/GenBank/DDBJ whole genome shotgun (WGS) entry which is preliminary data.</text>
</comment>
<dbReference type="InterPro" id="IPR002491">
    <property type="entry name" value="ABC_transptr_periplasmic_BD"/>
</dbReference>
<dbReference type="Gene3D" id="3.40.50.1980">
    <property type="entry name" value="Nitrogenase molybdenum iron protein domain"/>
    <property type="match status" value="2"/>
</dbReference>
<evidence type="ECO:0000259" key="1">
    <source>
        <dbReference type="PROSITE" id="PS50983"/>
    </source>
</evidence>
<evidence type="ECO:0000313" key="3">
    <source>
        <dbReference type="Proteomes" id="UP001589865"/>
    </source>
</evidence>
<dbReference type="Pfam" id="PF01497">
    <property type="entry name" value="Peripla_BP_2"/>
    <property type="match status" value="1"/>
</dbReference>
<name>A0ABV6JNS5_9PROT</name>
<dbReference type="EMBL" id="JBHLUN010000002">
    <property type="protein sequence ID" value="MFC0407005.1"/>
    <property type="molecule type" value="Genomic_DNA"/>
</dbReference>
<accession>A0ABV6JNS5</accession>
<dbReference type="InterPro" id="IPR050902">
    <property type="entry name" value="ABC_Transporter_SBP"/>
</dbReference>
<keyword evidence="3" id="KW-1185">Reference proteome</keyword>
<sequence length="347" mass="36618">MPAASGRRALLGAMAAWPWAARAQDSRPVRDAAGRLATLPQRVTRVVAAGLPAALPIWSLAPDLLAGWARAPRGPELAFLPPEAAALPETGRLTGGGSDTASVEAVVASHADMILDYGSVTPSYAAQMDRIQSQTRVPALLLDGTLSKIPDTFQLLGELLGRQAAAKPLIETSARLLDEARAAAALLAQRGRPRVFYARGPQGLETGVAGSINTEILEFCGAENVAAAQAGVGNLAQVSAEQVVVWDPDWIITPEAALAATMPKHPIWSTLRAVREGRIAVAPVLPFGWVDSPPSVNRLLGLAWLPILFGVRPRDELPARIGALSDMLYHRRPDDAQLGALLRTASP</sequence>
<feature type="domain" description="Fe/B12 periplasmic-binding" evidence="1">
    <location>
        <begin position="45"/>
        <end position="313"/>
    </location>
</feature>
<protein>
    <submittedName>
        <fullName evidence="2">ABC transporter substrate-binding protein</fullName>
    </submittedName>
</protein>
<dbReference type="PROSITE" id="PS50983">
    <property type="entry name" value="FE_B12_PBP"/>
    <property type="match status" value="1"/>
</dbReference>
<dbReference type="PANTHER" id="PTHR30535">
    <property type="entry name" value="VITAMIN B12-BINDING PROTEIN"/>
    <property type="match status" value="1"/>
</dbReference>
<dbReference type="RefSeq" id="WP_377042696.1">
    <property type="nucleotide sequence ID" value="NZ_JBHLUN010000002.1"/>
</dbReference>
<reference evidence="2 3" key="1">
    <citation type="submission" date="2024-09" db="EMBL/GenBank/DDBJ databases">
        <authorList>
            <person name="Sun Q."/>
            <person name="Mori K."/>
        </authorList>
    </citation>
    <scope>NUCLEOTIDE SEQUENCE [LARGE SCALE GENOMIC DNA]</scope>
    <source>
        <strain evidence="2 3">TBRC 5777</strain>
    </source>
</reference>
<dbReference type="PANTHER" id="PTHR30535:SF34">
    <property type="entry name" value="MOLYBDATE-BINDING PROTEIN MOLA"/>
    <property type="match status" value="1"/>
</dbReference>
<gene>
    <name evidence="2" type="ORF">ACFFGY_02010</name>
</gene>
<evidence type="ECO:0000313" key="2">
    <source>
        <dbReference type="EMBL" id="MFC0407005.1"/>
    </source>
</evidence>
<dbReference type="Proteomes" id="UP001589865">
    <property type="component" value="Unassembled WGS sequence"/>
</dbReference>
<dbReference type="SUPFAM" id="SSF53807">
    <property type="entry name" value="Helical backbone' metal receptor"/>
    <property type="match status" value="1"/>
</dbReference>